<dbReference type="InterPro" id="IPR035280">
    <property type="entry name" value="Helveticin_J"/>
</dbReference>
<organism evidence="1 2">
    <name type="scientific">Lactobacillus panisapium</name>
    <dbReference type="NCBI Taxonomy" id="2012495"/>
    <lineage>
        <taxon>Bacteria</taxon>
        <taxon>Bacillati</taxon>
        <taxon>Bacillota</taxon>
        <taxon>Bacilli</taxon>
        <taxon>Lactobacillales</taxon>
        <taxon>Lactobacillaceae</taxon>
        <taxon>Lactobacillus</taxon>
    </lineage>
</organism>
<dbReference type="RefSeq" id="WP_220220278.1">
    <property type="nucleotide sequence ID" value="NZ_CP048268.1"/>
</dbReference>
<sequence>MSNALIIPKYSISKSLYSKSFTKGLNATNFNEYDSQIILSELINLNYAGDFKLSETNITESRITIAPDYGTFLLLIIDSRGNAYFILYDLNEFNDLLDQSSNNFLSLKEIDYLSEFKITDFKNIVGSFQGFGIDNDLNIYISSEYPPTVKSYFSHDRKIIKISWNRNEPSDWRILDLSSDNALDHEHCTTEFKNIQVIHENDLFLTVAYYKLKIDEKLNRFVEQICNGVFEIKWYTNADIF</sequence>
<evidence type="ECO:0000313" key="2">
    <source>
        <dbReference type="Proteomes" id="UP000826550"/>
    </source>
</evidence>
<gene>
    <name evidence="1" type="ORF">GYM71_09425</name>
</gene>
<name>A0ABX8W8R8_9LACO</name>
<proteinExistence type="predicted"/>
<dbReference type="Pfam" id="PF17312">
    <property type="entry name" value="Helveticin_J"/>
    <property type="match status" value="1"/>
</dbReference>
<dbReference type="Proteomes" id="UP000826550">
    <property type="component" value="Chromosome"/>
</dbReference>
<dbReference type="EMBL" id="CP048268">
    <property type="protein sequence ID" value="QYN53624.1"/>
    <property type="molecule type" value="Genomic_DNA"/>
</dbReference>
<evidence type="ECO:0000313" key="1">
    <source>
        <dbReference type="EMBL" id="QYN53624.1"/>
    </source>
</evidence>
<keyword evidence="2" id="KW-1185">Reference proteome</keyword>
<reference evidence="1 2" key="1">
    <citation type="submission" date="2020-01" db="EMBL/GenBank/DDBJ databases">
        <title>Vast differences in strain-level diversity in the gut microbiota of two closely related honey bee species.</title>
        <authorList>
            <person name="Ellegaard K.M."/>
            <person name="Suenami S."/>
            <person name="Miyazaki R."/>
            <person name="Engel P."/>
        </authorList>
    </citation>
    <scope>NUCLEOTIDE SEQUENCE [LARGE SCALE GENOMIC DNA]</scope>
    <source>
        <strain evidence="1 2">ESL0416</strain>
    </source>
</reference>
<protein>
    <submittedName>
        <fullName evidence="1">Uncharacterized protein</fullName>
    </submittedName>
</protein>
<accession>A0ABX8W8R8</accession>